<organism evidence="1">
    <name type="scientific">Dermatophagoides farinae</name>
    <name type="common">American house dust mite</name>
    <dbReference type="NCBI Taxonomy" id="6954"/>
    <lineage>
        <taxon>Eukaryota</taxon>
        <taxon>Metazoa</taxon>
        <taxon>Ecdysozoa</taxon>
        <taxon>Arthropoda</taxon>
        <taxon>Chelicerata</taxon>
        <taxon>Arachnida</taxon>
        <taxon>Acari</taxon>
        <taxon>Acariformes</taxon>
        <taxon>Sarcoptiformes</taxon>
        <taxon>Astigmata</taxon>
        <taxon>Psoroptidia</taxon>
        <taxon>Analgoidea</taxon>
        <taxon>Pyroglyphidae</taxon>
        <taxon>Dermatophagoidinae</taxon>
        <taxon>Dermatophagoides</taxon>
    </lineage>
</organism>
<sequence>MNDQHSTTTTTTTTTTEVNNYYQNELDMSQEMEKYSLKSETTKRTKYLLKDDDEIVNNDDRIKSIRPDRLGGIQELIAKFGKPNKKSHQIPSLVDSSSEIIDEKQHQQQQQQQQQQVEISQLPKLQGQFNWITTSWSNCTIPCGGFGFKIRHSQCYVRLGNMTRKVNDSYCIEMGMAKPKTFETCGLETCSYWSVGQWSELFAIMLLLFMPLAMAQPPPPVLQRDPHSITLHELLVSHGIQNGQMALVMVAPLNAEQALQASAGTLQNQLVNRPLLVQSPAQEVNVHYRSQSAPLNVQHTHIPAPKPELQLSRSEEEPHKLVHEIVRPVIQEVREIIQPYRRIIQEIRPVQEELVQKIAKNSNVH</sequence>
<dbReference type="SUPFAM" id="SSF82895">
    <property type="entry name" value="TSP-1 type 1 repeat"/>
    <property type="match status" value="1"/>
</dbReference>
<dbReference type="Pfam" id="PF19030">
    <property type="entry name" value="TSP1_ADAMTS"/>
    <property type="match status" value="1"/>
</dbReference>
<reference evidence="1" key="1">
    <citation type="submission" date="2020-06" db="EMBL/GenBank/DDBJ databases">
        <authorList>
            <person name="Ji K."/>
            <person name="Li J."/>
        </authorList>
    </citation>
    <scope>NUCLEOTIDE SEQUENCE</scope>
    <source>
        <strain evidence="1">JKM2019</strain>
        <tissue evidence="1">Whole body</tissue>
    </source>
</reference>
<dbReference type="Proteomes" id="UP000828236">
    <property type="component" value="Unassembled WGS sequence"/>
</dbReference>
<dbReference type="InterPro" id="IPR036383">
    <property type="entry name" value="TSP1_rpt_sf"/>
</dbReference>
<accession>A0A9D4P7L5</accession>
<evidence type="ECO:0000313" key="1">
    <source>
        <dbReference type="EMBL" id="KAH7644405.1"/>
    </source>
</evidence>
<dbReference type="EMBL" id="SDOV01000002">
    <property type="protein sequence ID" value="KAH7644405.1"/>
    <property type="molecule type" value="Genomic_DNA"/>
</dbReference>
<comment type="caution">
    <text evidence="1">The sequence shown here is derived from an EMBL/GenBank/DDBJ whole genome shotgun (WGS) entry which is preliminary data.</text>
</comment>
<protein>
    <submittedName>
        <fullName evidence="1">Dfp2-like protein</fullName>
    </submittedName>
</protein>
<reference evidence="1" key="2">
    <citation type="journal article" date="2021" name="World Allergy Organ. J.">
        <title>Chromosome-level assembly of Dermatophagoides farinae genome and transcriptome reveals two novel allergens Der f 37 and Der f 39.</title>
        <authorList>
            <person name="Chen J."/>
            <person name="Cai Z."/>
            <person name="Fan D."/>
            <person name="Hu J."/>
            <person name="Hou Y."/>
            <person name="He Y."/>
            <person name="Zhang Z."/>
            <person name="Zhao Z."/>
            <person name="Gao P."/>
            <person name="Hu W."/>
            <person name="Sun J."/>
            <person name="Li J."/>
            <person name="Ji K."/>
        </authorList>
    </citation>
    <scope>NUCLEOTIDE SEQUENCE</scope>
    <source>
        <strain evidence="1">JKM2019</strain>
    </source>
</reference>
<proteinExistence type="predicted"/>
<gene>
    <name evidence="1" type="ORF">HUG17_6767</name>
</gene>
<name>A0A9D4P7L5_DERFA</name>
<dbReference type="AlphaFoldDB" id="A0A9D4P7L5"/>